<evidence type="ECO:0000313" key="2">
    <source>
        <dbReference type="Proteomes" id="UP000014020"/>
    </source>
</evidence>
<comment type="caution">
    <text evidence="1">The sequence shown here is derived from an EMBL/GenBank/DDBJ whole genome shotgun (WGS) entry which is preliminary data.</text>
</comment>
<protein>
    <submittedName>
        <fullName evidence="1">Uncharacterized protein</fullName>
    </submittedName>
</protein>
<dbReference type="PATRIC" id="fig|1053236.3.peg.638"/>
<proteinExistence type="predicted"/>
<reference evidence="2" key="1">
    <citation type="submission" date="2012-12" db="EMBL/GenBank/DDBJ databases">
        <title>The genome sequence of Bacillus cereus VD146.</title>
        <authorList>
            <consortium name="The Broad Institute Genome Sequencing Platform"/>
            <consortium name="The Broad Institute Genome Sequencing Center for Infectious Disease"/>
            <person name="Feldgarden M."/>
            <person name="Van der Auwera G.A."/>
            <person name="Mahillon J."/>
            <person name="Duprez V."/>
            <person name="Timmery S."/>
            <person name="Mattelet C."/>
            <person name="Dierick K."/>
            <person name="Sun M."/>
            <person name="Yu Z."/>
            <person name="Zhu L."/>
            <person name="Hu X."/>
            <person name="Shank E.B."/>
            <person name="Swiecicka I."/>
            <person name="Hansen B.M."/>
            <person name="Andrup L."/>
            <person name="Walker B."/>
            <person name="Young S.K."/>
            <person name="Zeng Q."/>
            <person name="Gargeya S."/>
            <person name="Fitzgerald M."/>
            <person name="Haas B."/>
            <person name="Abouelleil A."/>
            <person name="Alvarado L."/>
            <person name="Arachchi H.M."/>
            <person name="Berlin A.M."/>
            <person name="Chapman S.B."/>
            <person name="Dewar J."/>
            <person name="Goldberg J."/>
            <person name="Griggs A."/>
            <person name="Gujja S."/>
            <person name="Hansen M."/>
            <person name="Howarth C."/>
            <person name="Imamovic A."/>
            <person name="Larimer J."/>
            <person name="McCowan C."/>
            <person name="Murphy C."/>
            <person name="Neiman D."/>
            <person name="Pearson M."/>
            <person name="Priest M."/>
            <person name="Roberts A."/>
            <person name="Saif S."/>
            <person name="Shea T."/>
            <person name="Sisk P."/>
            <person name="Sykes S."/>
            <person name="Wortman J."/>
            <person name="Nusbaum C."/>
            <person name="Birren B."/>
        </authorList>
    </citation>
    <scope>NUCLEOTIDE SEQUENCE [LARGE SCALE GENOMIC DNA]</scope>
    <source>
        <strain evidence="2">VD146</strain>
    </source>
</reference>
<organism evidence="1 2">
    <name type="scientific">Bacillus cereus (strain VD146)</name>
    <dbReference type="NCBI Taxonomy" id="1053236"/>
    <lineage>
        <taxon>Bacteria</taxon>
        <taxon>Bacillati</taxon>
        <taxon>Bacillota</taxon>
        <taxon>Bacilli</taxon>
        <taxon>Bacillales</taxon>
        <taxon>Bacillaceae</taxon>
        <taxon>Bacillus</taxon>
        <taxon>Bacillus cereus group</taxon>
    </lineage>
</organism>
<dbReference type="HOGENOM" id="CLU_3004249_0_0_9"/>
<evidence type="ECO:0000313" key="1">
    <source>
        <dbReference type="EMBL" id="EOP46638.1"/>
    </source>
</evidence>
<dbReference type="AlphaFoldDB" id="R8NKN9"/>
<gene>
    <name evidence="1" type="ORF">IK1_06047</name>
</gene>
<name>R8NKN9_BACCX</name>
<sequence length="57" mass="6613">MIKFSCTGDIQVDKEWQRKEGIKKLEITLTEEGEVGTVSVERYPFACNWSDKEDEES</sequence>
<dbReference type="RefSeq" id="WP_016119066.1">
    <property type="nucleotide sequence ID" value="NZ_KB976673.1"/>
</dbReference>
<accession>R8NKN9</accession>
<dbReference type="Proteomes" id="UP000014020">
    <property type="component" value="Unassembled WGS sequence"/>
</dbReference>
<dbReference type="EMBL" id="AHFE01000014">
    <property type="protein sequence ID" value="EOP46638.1"/>
    <property type="molecule type" value="Genomic_DNA"/>
</dbReference>